<protein>
    <recommendedName>
        <fullName evidence="17">CDP-diacylglycerol--inositol 3-phosphatidyltransferase</fullName>
        <ecNumber evidence="5">2.7.8.11</ecNumber>
    </recommendedName>
    <alternativeName>
        <fullName evidence="18">Phosphatidylinositol synthase</fullName>
    </alternativeName>
</protein>
<dbReference type="InterPro" id="IPR014387">
    <property type="entry name" value="CDP_diag_ino_3_P_euk"/>
</dbReference>
<gene>
    <name evidence="21" type="ORF">P5673_000448</name>
</gene>
<keyword evidence="8 20" id="KW-0812">Transmembrane</keyword>
<dbReference type="PIRSF" id="PIRSF000848">
    <property type="entry name" value="CDP_diag_ino_3_P"/>
    <property type="match status" value="1"/>
</dbReference>
<sequence length="209" mass="23644">MKENVFLFIPNLIGYARIVLAISSFYFMPTNYVLTTITYLTSGLLDAFDGYAARYFNQSTMFGAMLDMLTDRCVTTALQVMLALFYPNYTFVFQILICLDISSHWIHVQSSLLKGGASHKKIDLSGNFFLRIYYHSRVVLFLMCAGNELFFCMLYLIHFTSGPLVSVGNISFGLWVAMAWLTLPICIVKQIISVIQLIVACINTANLDE</sequence>
<keyword evidence="14" id="KW-0594">Phospholipid biosynthesis</keyword>
<dbReference type="PANTHER" id="PTHR15362:SF4">
    <property type="entry name" value="CDP-DIACYLGLYCEROL--INOSITOL 3-PHOSPHATIDYLTRANSFERASE"/>
    <property type="match status" value="1"/>
</dbReference>
<comment type="cofactor">
    <cofactor evidence="2">
        <name>Mg(2+)</name>
        <dbReference type="ChEBI" id="CHEBI:18420"/>
    </cofactor>
</comment>
<dbReference type="Gene3D" id="1.20.120.1760">
    <property type="match status" value="1"/>
</dbReference>
<keyword evidence="15" id="KW-0464">Manganese</keyword>
<comment type="cofactor">
    <cofactor evidence="1">
        <name>Mn(2+)</name>
        <dbReference type="ChEBI" id="CHEBI:29035"/>
    </cofactor>
</comment>
<evidence type="ECO:0000256" key="9">
    <source>
        <dbReference type="ARBA" id="ARBA00022723"/>
    </source>
</evidence>
<dbReference type="EC" id="2.7.8.11" evidence="5"/>
<evidence type="ECO:0000256" key="2">
    <source>
        <dbReference type="ARBA" id="ARBA00001946"/>
    </source>
</evidence>
<dbReference type="InterPro" id="IPR048254">
    <property type="entry name" value="CDP_ALCOHOL_P_TRANSF_CS"/>
</dbReference>
<comment type="caution">
    <text evidence="21">The sequence shown here is derived from an EMBL/GenBank/DDBJ whole genome shotgun (WGS) entry which is preliminary data.</text>
</comment>
<evidence type="ECO:0000313" key="22">
    <source>
        <dbReference type="Proteomes" id="UP001249851"/>
    </source>
</evidence>
<organism evidence="21 22">
    <name type="scientific">Acropora cervicornis</name>
    <name type="common">Staghorn coral</name>
    <dbReference type="NCBI Taxonomy" id="6130"/>
    <lineage>
        <taxon>Eukaryota</taxon>
        <taxon>Metazoa</taxon>
        <taxon>Cnidaria</taxon>
        <taxon>Anthozoa</taxon>
        <taxon>Hexacorallia</taxon>
        <taxon>Scleractinia</taxon>
        <taxon>Astrocoeniina</taxon>
        <taxon>Acroporidae</taxon>
        <taxon>Acropora</taxon>
    </lineage>
</organism>
<keyword evidence="7 19" id="KW-0808">Transferase</keyword>
<evidence type="ECO:0000256" key="10">
    <source>
        <dbReference type="ARBA" id="ARBA00022842"/>
    </source>
</evidence>
<dbReference type="GO" id="GO:0003881">
    <property type="term" value="F:CDP-diacylglycerol-inositol 3-phosphatidyltransferase activity"/>
    <property type="evidence" value="ECO:0007669"/>
    <property type="project" value="UniProtKB-EC"/>
</dbReference>
<feature type="transmembrane region" description="Helical" evidence="20">
    <location>
        <begin position="6"/>
        <end position="27"/>
    </location>
</feature>
<evidence type="ECO:0000256" key="12">
    <source>
        <dbReference type="ARBA" id="ARBA00023098"/>
    </source>
</evidence>
<evidence type="ECO:0000256" key="4">
    <source>
        <dbReference type="ARBA" id="ARBA00010441"/>
    </source>
</evidence>
<dbReference type="EMBL" id="JARQWQ010000001">
    <property type="protein sequence ID" value="KAK2574303.1"/>
    <property type="molecule type" value="Genomic_DNA"/>
</dbReference>
<evidence type="ECO:0000256" key="14">
    <source>
        <dbReference type="ARBA" id="ARBA00023209"/>
    </source>
</evidence>
<accession>A0AAD9R733</accession>
<name>A0AAD9R733_ACRCE</name>
<reference evidence="21" key="2">
    <citation type="journal article" date="2023" name="Science">
        <title>Genomic signatures of disease resistance in endangered staghorn corals.</title>
        <authorList>
            <person name="Vollmer S.V."/>
            <person name="Selwyn J.D."/>
            <person name="Despard B.A."/>
            <person name="Roesel C.L."/>
        </authorList>
    </citation>
    <scope>NUCLEOTIDE SEQUENCE</scope>
    <source>
        <strain evidence="21">K2</strain>
    </source>
</reference>
<keyword evidence="11 20" id="KW-1133">Transmembrane helix</keyword>
<dbReference type="GO" id="GO:0006661">
    <property type="term" value="P:phosphatidylinositol biosynthetic process"/>
    <property type="evidence" value="ECO:0007669"/>
    <property type="project" value="TreeGrafter"/>
</dbReference>
<dbReference type="GO" id="GO:0046872">
    <property type="term" value="F:metal ion binding"/>
    <property type="evidence" value="ECO:0007669"/>
    <property type="project" value="UniProtKB-KW"/>
</dbReference>
<keyword evidence="13 20" id="KW-0472">Membrane</keyword>
<keyword evidence="22" id="KW-1185">Reference proteome</keyword>
<evidence type="ECO:0000256" key="20">
    <source>
        <dbReference type="SAM" id="Phobius"/>
    </source>
</evidence>
<dbReference type="AlphaFoldDB" id="A0AAD9R733"/>
<evidence type="ECO:0000256" key="19">
    <source>
        <dbReference type="RuleBase" id="RU003750"/>
    </source>
</evidence>
<evidence type="ECO:0000256" key="5">
    <source>
        <dbReference type="ARBA" id="ARBA00013212"/>
    </source>
</evidence>
<evidence type="ECO:0000256" key="3">
    <source>
        <dbReference type="ARBA" id="ARBA00004141"/>
    </source>
</evidence>
<dbReference type="PANTHER" id="PTHR15362">
    <property type="entry name" value="PHOSPHATIDYLINOSITOL SYNTHASE"/>
    <property type="match status" value="1"/>
</dbReference>
<evidence type="ECO:0000256" key="6">
    <source>
        <dbReference type="ARBA" id="ARBA00022516"/>
    </source>
</evidence>
<evidence type="ECO:0000256" key="15">
    <source>
        <dbReference type="ARBA" id="ARBA00023211"/>
    </source>
</evidence>
<dbReference type="InterPro" id="IPR000462">
    <property type="entry name" value="CDP-OH_P_trans"/>
</dbReference>
<dbReference type="PROSITE" id="PS00379">
    <property type="entry name" value="CDP_ALCOHOL_P_TRANSF"/>
    <property type="match status" value="1"/>
</dbReference>
<evidence type="ECO:0000256" key="1">
    <source>
        <dbReference type="ARBA" id="ARBA00001936"/>
    </source>
</evidence>
<dbReference type="GO" id="GO:0016020">
    <property type="term" value="C:membrane"/>
    <property type="evidence" value="ECO:0007669"/>
    <property type="project" value="UniProtKB-SubCell"/>
</dbReference>
<evidence type="ECO:0000256" key="7">
    <source>
        <dbReference type="ARBA" id="ARBA00022679"/>
    </source>
</evidence>
<evidence type="ECO:0000256" key="18">
    <source>
        <dbReference type="ARBA" id="ARBA00079946"/>
    </source>
</evidence>
<dbReference type="InterPro" id="IPR043130">
    <property type="entry name" value="CDP-OH_PTrfase_TM_dom"/>
</dbReference>
<keyword evidence="6" id="KW-0444">Lipid biosynthesis</keyword>
<keyword evidence="10" id="KW-0460">Magnesium</keyword>
<comment type="subcellular location">
    <subcellularLocation>
        <location evidence="3">Membrane</location>
        <topology evidence="3">Multi-pass membrane protein</topology>
    </subcellularLocation>
</comment>
<evidence type="ECO:0000256" key="13">
    <source>
        <dbReference type="ARBA" id="ARBA00023136"/>
    </source>
</evidence>
<dbReference type="GO" id="GO:0005794">
    <property type="term" value="C:Golgi apparatus"/>
    <property type="evidence" value="ECO:0007669"/>
    <property type="project" value="TreeGrafter"/>
</dbReference>
<keyword evidence="16" id="KW-1208">Phospholipid metabolism</keyword>
<keyword evidence="9" id="KW-0479">Metal-binding</keyword>
<evidence type="ECO:0000256" key="11">
    <source>
        <dbReference type="ARBA" id="ARBA00022989"/>
    </source>
</evidence>
<proteinExistence type="inferred from homology"/>
<dbReference type="FunFam" id="1.20.120.1760:FF:000003">
    <property type="entry name" value="CDP-diacylglycerol--inositol 3-phosphatidyltransferase"/>
    <property type="match status" value="1"/>
</dbReference>
<comment type="similarity">
    <text evidence="4 19">Belongs to the CDP-alcohol phosphatidyltransferase class-I family.</text>
</comment>
<keyword evidence="12" id="KW-0443">Lipid metabolism</keyword>
<evidence type="ECO:0000256" key="16">
    <source>
        <dbReference type="ARBA" id="ARBA00023264"/>
    </source>
</evidence>
<feature type="non-terminal residue" evidence="21">
    <location>
        <position position="209"/>
    </location>
</feature>
<dbReference type="Proteomes" id="UP001249851">
    <property type="component" value="Unassembled WGS sequence"/>
</dbReference>
<feature type="transmembrane region" description="Helical" evidence="20">
    <location>
        <begin position="138"/>
        <end position="158"/>
    </location>
</feature>
<evidence type="ECO:0000313" key="21">
    <source>
        <dbReference type="EMBL" id="KAK2574303.1"/>
    </source>
</evidence>
<dbReference type="Pfam" id="PF01066">
    <property type="entry name" value="CDP-OH_P_transf"/>
    <property type="match status" value="1"/>
</dbReference>
<evidence type="ECO:0000256" key="17">
    <source>
        <dbReference type="ARBA" id="ARBA00070582"/>
    </source>
</evidence>
<evidence type="ECO:0000256" key="8">
    <source>
        <dbReference type="ARBA" id="ARBA00022692"/>
    </source>
</evidence>
<reference evidence="21" key="1">
    <citation type="journal article" date="2023" name="G3 (Bethesda)">
        <title>Whole genome assembly and annotation of the endangered Caribbean coral Acropora cervicornis.</title>
        <authorList>
            <person name="Selwyn J.D."/>
            <person name="Vollmer S.V."/>
        </authorList>
    </citation>
    <scope>NUCLEOTIDE SEQUENCE</scope>
    <source>
        <strain evidence="21">K2</strain>
    </source>
</reference>